<dbReference type="PROSITE" id="PS50977">
    <property type="entry name" value="HTH_TETR_2"/>
    <property type="match status" value="1"/>
</dbReference>
<dbReference type="InterPro" id="IPR050109">
    <property type="entry name" value="HTH-type_TetR-like_transc_reg"/>
</dbReference>
<dbReference type="InterPro" id="IPR036271">
    <property type="entry name" value="Tet_transcr_reg_TetR-rel_C_sf"/>
</dbReference>
<dbReference type="AlphaFoldDB" id="A0A2S4LYY4"/>
<dbReference type="SUPFAM" id="SSF48498">
    <property type="entry name" value="Tetracyclin repressor-like, C-terminal domain"/>
    <property type="match status" value="1"/>
</dbReference>
<dbReference type="GO" id="GO:0003700">
    <property type="term" value="F:DNA-binding transcription factor activity"/>
    <property type="evidence" value="ECO:0007669"/>
    <property type="project" value="TreeGrafter"/>
</dbReference>
<evidence type="ECO:0000313" key="5">
    <source>
        <dbReference type="EMBL" id="POR47671.1"/>
    </source>
</evidence>
<accession>A0A2S4LYY4</accession>
<dbReference type="EMBL" id="PQGA01000017">
    <property type="protein sequence ID" value="POR47671.1"/>
    <property type="molecule type" value="Genomic_DNA"/>
</dbReference>
<dbReference type="PANTHER" id="PTHR30055:SF235">
    <property type="entry name" value="TRANSCRIPTIONAL REGULATORY PROTEIN"/>
    <property type="match status" value="1"/>
</dbReference>
<dbReference type="PRINTS" id="PR00455">
    <property type="entry name" value="HTHTETR"/>
</dbReference>
<dbReference type="SUPFAM" id="SSF46689">
    <property type="entry name" value="Homeodomain-like"/>
    <property type="match status" value="1"/>
</dbReference>
<name>A0A2S4LYY4_9BURK</name>
<dbReference type="InterPro" id="IPR009057">
    <property type="entry name" value="Homeodomain-like_sf"/>
</dbReference>
<proteinExistence type="predicted"/>
<gene>
    <name evidence="5" type="ORF">B0G62_11745</name>
</gene>
<comment type="caution">
    <text evidence="5">The sequence shown here is derived from an EMBL/GenBank/DDBJ whole genome shotgun (WGS) entry which is preliminary data.</text>
</comment>
<organism evidence="5 6">
    <name type="scientific">Paraburkholderia eburnea</name>
    <dbReference type="NCBI Taxonomy" id="1189126"/>
    <lineage>
        <taxon>Bacteria</taxon>
        <taxon>Pseudomonadati</taxon>
        <taxon>Pseudomonadota</taxon>
        <taxon>Betaproteobacteria</taxon>
        <taxon>Burkholderiales</taxon>
        <taxon>Burkholderiaceae</taxon>
        <taxon>Paraburkholderia</taxon>
    </lineage>
</organism>
<sequence>MSIAGGNAPALGYTHVHRKTGTLIRMKEKATASSTPTSTPARRGRGRPAQQASVGREVLLRNARKTFGTRGYDATSVREIARESGVDPALLAHHFGSKDALWEAVVEQIAVHARPMIAATAALRDSELDARARVDRAVEIYIDKVFEEPDIGLFFSTATTEEGARLDLLVERLMRPYYDVMVPLFDDAAKQGLLKVKDAEMLFFVLLNGVSKTVGYGHLMLAFTTLPRNPKKFKRTVLETVLELLS</sequence>
<feature type="region of interest" description="Disordered" evidence="3">
    <location>
        <begin position="24"/>
        <end position="55"/>
    </location>
</feature>
<feature type="DNA-binding region" description="H-T-H motif" evidence="2">
    <location>
        <begin position="76"/>
        <end position="95"/>
    </location>
</feature>
<keyword evidence="6" id="KW-1185">Reference proteome</keyword>
<dbReference type="Pfam" id="PF00440">
    <property type="entry name" value="TetR_N"/>
    <property type="match status" value="1"/>
</dbReference>
<dbReference type="PANTHER" id="PTHR30055">
    <property type="entry name" value="HTH-TYPE TRANSCRIPTIONAL REGULATOR RUTR"/>
    <property type="match status" value="1"/>
</dbReference>
<evidence type="ECO:0000256" key="3">
    <source>
        <dbReference type="SAM" id="MobiDB-lite"/>
    </source>
</evidence>
<keyword evidence="1 2" id="KW-0238">DNA-binding</keyword>
<reference evidence="5 6" key="1">
    <citation type="submission" date="2018-01" db="EMBL/GenBank/DDBJ databases">
        <title>Genomic Encyclopedia of Type Strains, Phase III (KMG-III): the genomes of soil and plant-associated and newly described type strains.</title>
        <authorList>
            <person name="Whitman W."/>
        </authorList>
    </citation>
    <scope>NUCLEOTIDE SEQUENCE [LARGE SCALE GENOMIC DNA]</scope>
    <source>
        <strain evidence="5 6">JCM 18070</strain>
    </source>
</reference>
<dbReference type="InterPro" id="IPR001647">
    <property type="entry name" value="HTH_TetR"/>
</dbReference>
<dbReference type="Gene3D" id="1.10.357.10">
    <property type="entry name" value="Tetracycline Repressor, domain 2"/>
    <property type="match status" value="1"/>
</dbReference>
<dbReference type="GO" id="GO:0000976">
    <property type="term" value="F:transcription cis-regulatory region binding"/>
    <property type="evidence" value="ECO:0007669"/>
    <property type="project" value="TreeGrafter"/>
</dbReference>
<evidence type="ECO:0000313" key="6">
    <source>
        <dbReference type="Proteomes" id="UP000237381"/>
    </source>
</evidence>
<evidence type="ECO:0000256" key="1">
    <source>
        <dbReference type="ARBA" id="ARBA00023125"/>
    </source>
</evidence>
<dbReference type="Proteomes" id="UP000237381">
    <property type="component" value="Unassembled WGS sequence"/>
</dbReference>
<evidence type="ECO:0000259" key="4">
    <source>
        <dbReference type="PROSITE" id="PS50977"/>
    </source>
</evidence>
<feature type="domain" description="HTH tetR-type" evidence="4">
    <location>
        <begin position="53"/>
        <end position="113"/>
    </location>
</feature>
<feature type="compositionally biased region" description="Low complexity" evidence="3">
    <location>
        <begin position="31"/>
        <end position="53"/>
    </location>
</feature>
<protein>
    <submittedName>
        <fullName evidence="5">TetR family transcriptional regulator</fullName>
    </submittedName>
</protein>
<evidence type="ECO:0000256" key="2">
    <source>
        <dbReference type="PROSITE-ProRule" id="PRU00335"/>
    </source>
</evidence>